<keyword evidence="3" id="KW-0378">Hydrolase</keyword>
<dbReference type="Proteomes" id="UP000198636">
    <property type="component" value="Unassembled WGS sequence"/>
</dbReference>
<dbReference type="STRING" id="1120976.SAMN03080606_00206"/>
<dbReference type="PIRSF" id="PIRSF001123">
    <property type="entry name" value="PepA_GA"/>
    <property type="match status" value="1"/>
</dbReference>
<dbReference type="PANTHER" id="PTHR42994">
    <property type="entry name" value="PEPTIDASE T"/>
    <property type="match status" value="1"/>
</dbReference>
<feature type="domain" description="Peptidase M20 dimerisation" evidence="7">
    <location>
        <begin position="181"/>
        <end position="273"/>
    </location>
</feature>
<dbReference type="InterPro" id="IPR036264">
    <property type="entry name" value="Bact_exopeptidase_dim_dom"/>
</dbReference>
<organism evidence="8 9">
    <name type="scientific">Alkaliphilus peptidifermentans DSM 18978</name>
    <dbReference type="NCBI Taxonomy" id="1120976"/>
    <lineage>
        <taxon>Bacteria</taxon>
        <taxon>Bacillati</taxon>
        <taxon>Bacillota</taxon>
        <taxon>Clostridia</taxon>
        <taxon>Peptostreptococcales</taxon>
        <taxon>Natronincolaceae</taxon>
        <taxon>Alkaliphilus</taxon>
    </lineage>
</organism>
<dbReference type="AlphaFoldDB" id="A0A1G5AME7"/>
<evidence type="ECO:0000256" key="2">
    <source>
        <dbReference type="ARBA" id="ARBA00022723"/>
    </source>
</evidence>
<proteinExistence type="inferred from homology"/>
<dbReference type="InterPro" id="IPR002933">
    <property type="entry name" value="Peptidase_M20"/>
</dbReference>
<gene>
    <name evidence="8" type="ORF">SAMN03080606_00206</name>
</gene>
<evidence type="ECO:0000313" key="8">
    <source>
        <dbReference type="EMBL" id="SCX79047.1"/>
    </source>
</evidence>
<evidence type="ECO:0000256" key="6">
    <source>
        <dbReference type="PIRSR" id="PIRSR001123-2"/>
    </source>
</evidence>
<comment type="cofactor">
    <cofactor evidence="6">
        <name>a divalent metal cation</name>
        <dbReference type="ChEBI" id="CHEBI:60240"/>
    </cofactor>
    <text evidence="6">Binds 2 divalent metal cations per subunit.</text>
</comment>
<dbReference type="EMBL" id="FMUS01000001">
    <property type="protein sequence ID" value="SCX79047.1"/>
    <property type="molecule type" value="Genomic_DNA"/>
</dbReference>
<comment type="cofactor">
    <cofactor evidence="1">
        <name>Zn(2+)</name>
        <dbReference type="ChEBI" id="CHEBI:29105"/>
    </cofactor>
</comment>
<evidence type="ECO:0000256" key="1">
    <source>
        <dbReference type="ARBA" id="ARBA00001947"/>
    </source>
</evidence>
<evidence type="ECO:0000256" key="3">
    <source>
        <dbReference type="ARBA" id="ARBA00022801"/>
    </source>
</evidence>
<evidence type="ECO:0000313" key="9">
    <source>
        <dbReference type="Proteomes" id="UP000198636"/>
    </source>
</evidence>
<keyword evidence="2 6" id="KW-0479">Metal-binding</keyword>
<reference evidence="8 9" key="1">
    <citation type="submission" date="2016-10" db="EMBL/GenBank/DDBJ databases">
        <authorList>
            <person name="de Groot N.N."/>
        </authorList>
    </citation>
    <scope>NUCLEOTIDE SEQUENCE [LARGE SCALE GENOMIC DNA]</scope>
    <source>
        <strain evidence="8 9">DSM 18978</strain>
    </source>
</reference>
<evidence type="ECO:0000259" key="7">
    <source>
        <dbReference type="Pfam" id="PF07687"/>
    </source>
</evidence>
<dbReference type="GO" id="GO:0046872">
    <property type="term" value="F:metal ion binding"/>
    <property type="evidence" value="ECO:0007669"/>
    <property type="project" value="UniProtKB-UniRule"/>
</dbReference>
<sequence>MVNRDRIVNEFLELVQIDSLSGKEGKISKVLAEKLKKLGLEVTIDNSGEKVGGETGNVIGRLKGKKNGPTILFSCHMDTVKPGEGVKPIIKDEVIYSDGTTILGGDNKAGIAAVLEGIRLAKENNIEHSDVEVIFSIWEEGGLFGAKNLDYSKVNAQYGFVLDSGGSPGEIVVVGPAQDKVNAKIIGKPAHAGVAPEEGVSAIMIAARAIDRMKLLRIDEETTANIGVITGGEATNIVTPEVLLKGESRSINEEKLNAQTKHMVETLQKAAEELGGKIEPDVERMYPAFNIDVNDEIVLKTKEIFNRMGIDSYTTSTGGGSDTNIFNGNGIKAINLGIGEKKPHTLEEHLHIKDLTNSGRMVFELIKIFGE</sequence>
<comment type="similarity">
    <text evidence="5">Belongs to the peptidase M42 family.</text>
</comment>
<dbReference type="InterPro" id="IPR008007">
    <property type="entry name" value="Peptidase_M42"/>
</dbReference>
<dbReference type="SUPFAM" id="SSF53187">
    <property type="entry name" value="Zn-dependent exopeptidases"/>
    <property type="match status" value="1"/>
</dbReference>
<dbReference type="Gene3D" id="3.40.630.10">
    <property type="entry name" value="Zn peptidases"/>
    <property type="match status" value="1"/>
</dbReference>
<dbReference type="PANTHER" id="PTHR42994:SF2">
    <property type="entry name" value="PEPTIDASE"/>
    <property type="match status" value="1"/>
</dbReference>
<accession>A0A1G5AME7</accession>
<evidence type="ECO:0000256" key="4">
    <source>
        <dbReference type="ARBA" id="ARBA00022833"/>
    </source>
</evidence>
<evidence type="ECO:0000256" key="5">
    <source>
        <dbReference type="PIRNR" id="PIRNR001123"/>
    </source>
</evidence>
<dbReference type="Pfam" id="PF07687">
    <property type="entry name" value="M20_dimer"/>
    <property type="match status" value="1"/>
</dbReference>
<keyword evidence="9" id="KW-1185">Reference proteome</keyword>
<dbReference type="InterPro" id="IPR010162">
    <property type="entry name" value="PepT-like"/>
</dbReference>
<dbReference type="GO" id="GO:0004177">
    <property type="term" value="F:aminopeptidase activity"/>
    <property type="evidence" value="ECO:0007669"/>
    <property type="project" value="UniProtKB-UniRule"/>
</dbReference>
<dbReference type="NCBIfam" id="TIGR01883">
    <property type="entry name" value="PepT-like"/>
    <property type="match status" value="1"/>
</dbReference>
<dbReference type="SUPFAM" id="SSF55031">
    <property type="entry name" value="Bacterial exopeptidase dimerisation domain"/>
    <property type="match status" value="1"/>
</dbReference>
<dbReference type="InterPro" id="IPR011650">
    <property type="entry name" value="Peptidase_M20_dimer"/>
</dbReference>
<dbReference type="Gene3D" id="3.30.70.360">
    <property type="match status" value="1"/>
</dbReference>
<dbReference type="OrthoDB" id="9773892at2"/>
<keyword evidence="4" id="KW-0862">Zinc</keyword>
<dbReference type="Pfam" id="PF01546">
    <property type="entry name" value="Peptidase_M20"/>
    <property type="match status" value="1"/>
</dbReference>
<dbReference type="RefSeq" id="WP_091538935.1">
    <property type="nucleotide sequence ID" value="NZ_FMUS01000001.1"/>
</dbReference>
<protein>
    <submittedName>
        <fullName evidence="8">Peptidase T-like protein</fullName>
    </submittedName>
</protein>
<name>A0A1G5AME7_9FIRM</name>
<feature type="binding site" evidence="6">
    <location>
        <position position="76"/>
    </location>
    <ligand>
        <name>Zn(2+)</name>
        <dbReference type="ChEBI" id="CHEBI:29105"/>
        <label>1</label>
    </ligand>
</feature>